<gene>
    <name evidence="1" type="ORF">EYF80_002854</name>
</gene>
<organism evidence="1 2">
    <name type="scientific">Liparis tanakae</name>
    <name type="common">Tanaka's snailfish</name>
    <dbReference type="NCBI Taxonomy" id="230148"/>
    <lineage>
        <taxon>Eukaryota</taxon>
        <taxon>Metazoa</taxon>
        <taxon>Chordata</taxon>
        <taxon>Craniata</taxon>
        <taxon>Vertebrata</taxon>
        <taxon>Euteleostomi</taxon>
        <taxon>Actinopterygii</taxon>
        <taxon>Neopterygii</taxon>
        <taxon>Teleostei</taxon>
        <taxon>Neoteleostei</taxon>
        <taxon>Acanthomorphata</taxon>
        <taxon>Eupercaria</taxon>
        <taxon>Perciformes</taxon>
        <taxon>Cottioidei</taxon>
        <taxon>Cottales</taxon>
        <taxon>Liparidae</taxon>
        <taxon>Liparis</taxon>
    </lineage>
</organism>
<evidence type="ECO:0000313" key="2">
    <source>
        <dbReference type="Proteomes" id="UP000314294"/>
    </source>
</evidence>
<evidence type="ECO:0000313" key="1">
    <source>
        <dbReference type="EMBL" id="TNN87099.1"/>
    </source>
</evidence>
<accession>A0A4Z2JA54</accession>
<keyword evidence="2" id="KW-1185">Reference proteome</keyword>
<sequence>MGPAAPSRYCGDAEEGRRCKIKTSGAVSIFVGSVRSGEREKCISLLSAGNGVVMLSTEDAAQADARE</sequence>
<proteinExistence type="predicted"/>
<dbReference type="EMBL" id="SRLO01000012">
    <property type="protein sequence ID" value="TNN87099.1"/>
    <property type="molecule type" value="Genomic_DNA"/>
</dbReference>
<name>A0A4Z2JA54_9TELE</name>
<dbReference type="AlphaFoldDB" id="A0A4Z2JA54"/>
<dbReference type="Proteomes" id="UP000314294">
    <property type="component" value="Unassembled WGS sequence"/>
</dbReference>
<reference evidence="1 2" key="1">
    <citation type="submission" date="2019-03" db="EMBL/GenBank/DDBJ databases">
        <title>First draft genome of Liparis tanakae, snailfish: a comprehensive survey of snailfish specific genes.</title>
        <authorList>
            <person name="Kim W."/>
            <person name="Song I."/>
            <person name="Jeong J.-H."/>
            <person name="Kim D."/>
            <person name="Kim S."/>
            <person name="Ryu S."/>
            <person name="Song J.Y."/>
            <person name="Lee S.K."/>
        </authorList>
    </citation>
    <scope>NUCLEOTIDE SEQUENCE [LARGE SCALE GENOMIC DNA]</scope>
    <source>
        <tissue evidence="1">Muscle</tissue>
    </source>
</reference>
<protein>
    <submittedName>
        <fullName evidence="1">Uncharacterized protein</fullName>
    </submittedName>
</protein>
<comment type="caution">
    <text evidence="1">The sequence shown here is derived from an EMBL/GenBank/DDBJ whole genome shotgun (WGS) entry which is preliminary data.</text>
</comment>